<dbReference type="Proteomes" id="UP000611554">
    <property type="component" value="Unassembled WGS sequence"/>
</dbReference>
<evidence type="ECO:0000256" key="7">
    <source>
        <dbReference type="SAM" id="MobiDB-lite"/>
    </source>
</evidence>
<dbReference type="SUPFAM" id="SSF52540">
    <property type="entry name" value="P-loop containing nucleoside triphosphate hydrolases"/>
    <property type="match status" value="1"/>
</dbReference>
<dbReference type="InterPro" id="IPR011527">
    <property type="entry name" value="ABC1_TM_dom"/>
</dbReference>
<dbReference type="Gene3D" id="1.20.1560.10">
    <property type="entry name" value="ABC transporter type 1, transmembrane domain"/>
    <property type="match status" value="1"/>
</dbReference>
<proteinExistence type="predicted"/>
<feature type="transmembrane region" description="Helical" evidence="8">
    <location>
        <begin position="109"/>
        <end position="130"/>
    </location>
</feature>
<feature type="transmembrane region" description="Helical" evidence="8">
    <location>
        <begin position="209"/>
        <end position="228"/>
    </location>
</feature>
<keyword evidence="12" id="KW-1185">Reference proteome</keyword>
<evidence type="ECO:0000256" key="6">
    <source>
        <dbReference type="ARBA" id="ARBA00023136"/>
    </source>
</evidence>
<dbReference type="PROSITE" id="PS50929">
    <property type="entry name" value="ABC_TM1F"/>
    <property type="match status" value="1"/>
</dbReference>
<evidence type="ECO:0000256" key="5">
    <source>
        <dbReference type="ARBA" id="ARBA00022989"/>
    </source>
</evidence>
<dbReference type="EMBL" id="BMQJ01000001">
    <property type="protein sequence ID" value="GGP79420.1"/>
    <property type="molecule type" value="Genomic_DNA"/>
</dbReference>
<protein>
    <submittedName>
        <fullName evidence="11">Multidrug ABC transporter permease</fullName>
    </submittedName>
</protein>
<feature type="region of interest" description="Disordered" evidence="7">
    <location>
        <begin position="1"/>
        <end position="49"/>
    </location>
</feature>
<dbReference type="InterPro" id="IPR003593">
    <property type="entry name" value="AAA+_ATPase"/>
</dbReference>
<evidence type="ECO:0000313" key="12">
    <source>
        <dbReference type="Proteomes" id="UP000611554"/>
    </source>
</evidence>
<keyword evidence="4" id="KW-0067">ATP-binding</keyword>
<dbReference type="PROSITE" id="PS00211">
    <property type="entry name" value="ABC_TRANSPORTER_1"/>
    <property type="match status" value="1"/>
</dbReference>
<reference evidence="12" key="1">
    <citation type="journal article" date="2019" name="Int. J. Syst. Evol. Microbiol.">
        <title>The Global Catalogue of Microorganisms (GCM) 10K type strain sequencing project: providing services to taxonomists for standard genome sequencing and annotation.</title>
        <authorList>
            <consortium name="The Broad Institute Genomics Platform"/>
            <consortium name="The Broad Institute Genome Sequencing Center for Infectious Disease"/>
            <person name="Wu L."/>
            <person name="Ma J."/>
        </authorList>
    </citation>
    <scope>NUCLEOTIDE SEQUENCE [LARGE SCALE GENOMIC DNA]</scope>
    <source>
        <strain evidence="12">JCM 3115</strain>
    </source>
</reference>
<evidence type="ECO:0000256" key="4">
    <source>
        <dbReference type="ARBA" id="ARBA00022840"/>
    </source>
</evidence>
<evidence type="ECO:0000259" key="9">
    <source>
        <dbReference type="PROSITE" id="PS50893"/>
    </source>
</evidence>
<dbReference type="Gene3D" id="3.40.50.300">
    <property type="entry name" value="P-loop containing nucleotide triphosphate hydrolases"/>
    <property type="match status" value="1"/>
</dbReference>
<organism evidence="11 12">
    <name type="scientific">Streptosporangium pseudovulgare</name>
    <dbReference type="NCBI Taxonomy" id="35765"/>
    <lineage>
        <taxon>Bacteria</taxon>
        <taxon>Bacillati</taxon>
        <taxon>Actinomycetota</taxon>
        <taxon>Actinomycetes</taxon>
        <taxon>Streptosporangiales</taxon>
        <taxon>Streptosporangiaceae</taxon>
        <taxon>Streptosporangium</taxon>
    </lineage>
</organism>
<feature type="transmembrane region" description="Helical" evidence="8">
    <location>
        <begin position="294"/>
        <end position="317"/>
    </location>
</feature>
<comment type="subcellular location">
    <subcellularLocation>
        <location evidence="1">Cell membrane</location>
        <topology evidence="1">Multi-pass membrane protein</topology>
    </subcellularLocation>
</comment>
<dbReference type="PANTHER" id="PTHR43394">
    <property type="entry name" value="ATP-DEPENDENT PERMEASE MDL1, MITOCHONDRIAL"/>
    <property type="match status" value="1"/>
</dbReference>
<accession>A0ABQ2QF95</accession>
<evidence type="ECO:0000256" key="1">
    <source>
        <dbReference type="ARBA" id="ARBA00004651"/>
    </source>
</evidence>
<dbReference type="Pfam" id="PF00005">
    <property type="entry name" value="ABC_tran"/>
    <property type="match status" value="1"/>
</dbReference>
<dbReference type="PROSITE" id="PS50893">
    <property type="entry name" value="ABC_TRANSPORTER_2"/>
    <property type="match status" value="1"/>
</dbReference>
<feature type="compositionally biased region" description="Low complexity" evidence="7">
    <location>
        <begin position="1"/>
        <end position="20"/>
    </location>
</feature>
<evidence type="ECO:0000256" key="8">
    <source>
        <dbReference type="SAM" id="Phobius"/>
    </source>
</evidence>
<evidence type="ECO:0000256" key="3">
    <source>
        <dbReference type="ARBA" id="ARBA00022741"/>
    </source>
</evidence>
<dbReference type="InterPro" id="IPR003439">
    <property type="entry name" value="ABC_transporter-like_ATP-bd"/>
</dbReference>
<keyword evidence="3" id="KW-0547">Nucleotide-binding</keyword>
<dbReference type="InterPro" id="IPR017871">
    <property type="entry name" value="ABC_transporter-like_CS"/>
</dbReference>
<sequence length="648" mass="68236">MTGPSGTGEEPGAAPAGPAGFTVPSPVGDEPVTAPAGGGPATPPRTGDGTAARIAEAARLAVRAAPGRLALYVVVTLVSAALPVGTAWLTRAIVNGLTGDSSLGEPALLAGALGATVLGSMALTAAGTFLRAEVEREIGALAKERLFTAVARIRGLAPFEDPAFLDRLQLADESGGRGPNRVIEGLLGVSRSALTISGLLGLVSALSPLMAVIVLLSGVPVLAAELLLGKHRAAAFWEITPAERREIFYRDLLATERAAKEVRLLGLGGFVRGRMLAERRAHEATQRRVDRREFAVRAGLGLVGVAVLVPGLMWAVAAARAGRLSVGDVAMFITAVMGVQAALGGVAQDIARAHESLLLFRHYLTVLRGVPDLPVAVRPAALPPLRRGIELRDVWFRYSEGHPWVLRGVNLVIPYGRAVALVGLNGAGKSTLVKLLCRFYDPTRGAVLWDGVDIREADPDALRGRISAVFQDYMDYELTAAENVGVGDLDALNDQDRIEAAARRAGVHETLAALPDGYRTLLSRRFTSDVDREAVGVGLSGGQRQRVALARAFMRADRDLVILDEPSAGLDAAAEHEVHTSLKEYRNGLTSLLISHRLGAVRDADRIVVLSGGVVVEEGSHDELVAAGGEYARLFTLQASGYRSRTAV</sequence>
<evidence type="ECO:0000259" key="10">
    <source>
        <dbReference type="PROSITE" id="PS50929"/>
    </source>
</evidence>
<gene>
    <name evidence="11" type="ORF">GCM10010140_04890</name>
</gene>
<feature type="transmembrane region" description="Helical" evidence="8">
    <location>
        <begin position="69"/>
        <end position="89"/>
    </location>
</feature>
<evidence type="ECO:0000256" key="2">
    <source>
        <dbReference type="ARBA" id="ARBA00022692"/>
    </source>
</evidence>
<keyword evidence="6 8" id="KW-0472">Membrane</keyword>
<dbReference type="PANTHER" id="PTHR43394:SF1">
    <property type="entry name" value="ATP-BINDING CASSETTE SUB-FAMILY B MEMBER 10, MITOCHONDRIAL"/>
    <property type="match status" value="1"/>
</dbReference>
<keyword evidence="5 8" id="KW-1133">Transmembrane helix</keyword>
<evidence type="ECO:0000313" key="11">
    <source>
        <dbReference type="EMBL" id="GGP79420.1"/>
    </source>
</evidence>
<dbReference type="InterPro" id="IPR039421">
    <property type="entry name" value="Type_1_exporter"/>
</dbReference>
<keyword evidence="2 8" id="KW-0812">Transmembrane</keyword>
<feature type="domain" description="ABC transmembrane type-1" evidence="10">
    <location>
        <begin position="70"/>
        <end position="355"/>
    </location>
</feature>
<dbReference type="SMART" id="SM00382">
    <property type="entry name" value="AAA"/>
    <property type="match status" value="1"/>
</dbReference>
<dbReference type="InterPro" id="IPR027417">
    <property type="entry name" value="P-loop_NTPase"/>
</dbReference>
<name>A0ABQ2QF95_9ACTN</name>
<dbReference type="SUPFAM" id="SSF90123">
    <property type="entry name" value="ABC transporter transmembrane region"/>
    <property type="match status" value="1"/>
</dbReference>
<comment type="caution">
    <text evidence="11">The sequence shown here is derived from an EMBL/GenBank/DDBJ whole genome shotgun (WGS) entry which is preliminary data.</text>
</comment>
<dbReference type="InterPro" id="IPR036640">
    <property type="entry name" value="ABC1_TM_sf"/>
</dbReference>
<feature type="domain" description="ABC transporter" evidence="9">
    <location>
        <begin position="389"/>
        <end position="637"/>
    </location>
</feature>
<feature type="transmembrane region" description="Helical" evidence="8">
    <location>
        <begin position="329"/>
        <end position="351"/>
    </location>
</feature>